<name>A0ABU2FWZ0_9EURY</name>
<evidence type="ECO:0000259" key="5">
    <source>
        <dbReference type="Pfam" id="PF15915"/>
    </source>
</evidence>
<evidence type="ECO:0000256" key="2">
    <source>
        <dbReference type="ARBA" id="ARBA00023163"/>
    </source>
</evidence>
<evidence type="ECO:0000313" key="7">
    <source>
        <dbReference type="Proteomes" id="UP001254813"/>
    </source>
</evidence>
<keyword evidence="2" id="KW-0804">Transcription</keyword>
<dbReference type="InterPro" id="IPR007050">
    <property type="entry name" value="HTH_bacterioopsin"/>
</dbReference>
<dbReference type="Pfam" id="PF04967">
    <property type="entry name" value="HTH_10"/>
    <property type="match status" value="1"/>
</dbReference>
<gene>
    <name evidence="6" type="ORF">NDI79_02565</name>
</gene>
<dbReference type="EMBL" id="JAMQOQ010000001">
    <property type="protein sequence ID" value="MDS0293052.1"/>
    <property type="molecule type" value="Genomic_DNA"/>
</dbReference>
<dbReference type="Pfam" id="PF15915">
    <property type="entry name" value="BAT"/>
    <property type="match status" value="1"/>
</dbReference>
<feature type="domain" description="Bacterioopsin transcriptional activator GAF and HTH associated" evidence="5">
    <location>
        <begin position="6"/>
        <end position="139"/>
    </location>
</feature>
<sequence>MSVVAQFVVPTDSFALSEAAAAHPEAVLEAERLATHSPEWALPFLWASGPDLAAFAESMRADPTVDGVECIEDAGRERLYRVEWSDGVLELISEMINRHAVVSEAVLRGGEWRLTVRFSRDEQVSAFRDHFERRGRTFDVERIYHPTAPRGSVHGLTRQQRETLRTASREGYFEIPRRLSMQELAEKLGLSSNAVSQRIRRGTGNLVRNTLTVGPDDERADDSRG</sequence>
<dbReference type="Gene3D" id="1.10.10.10">
    <property type="entry name" value="Winged helix-like DNA-binding domain superfamily/Winged helix DNA-binding domain"/>
    <property type="match status" value="1"/>
</dbReference>
<organism evidence="6 7">
    <name type="scientific">Halogeometricum luteum</name>
    <dbReference type="NCBI Taxonomy" id="2950537"/>
    <lineage>
        <taxon>Archaea</taxon>
        <taxon>Methanobacteriati</taxon>
        <taxon>Methanobacteriota</taxon>
        <taxon>Stenosarchaea group</taxon>
        <taxon>Halobacteria</taxon>
        <taxon>Halobacteriales</taxon>
        <taxon>Haloferacaceae</taxon>
        <taxon>Halogeometricum</taxon>
    </lineage>
</organism>
<proteinExistence type="predicted"/>
<accession>A0ABU2FWZ0</accession>
<protein>
    <submittedName>
        <fullName evidence="6">Helix-turn-helix domain-containing protein</fullName>
    </submittedName>
</protein>
<feature type="region of interest" description="Disordered" evidence="3">
    <location>
        <begin position="206"/>
        <end position="225"/>
    </location>
</feature>
<comment type="caution">
    <text evidence="6">The sequence shown here is derived from an EMBL/GenBank/DDBJ whole genome shotgun (WGS) entry which is preliminary data.</text>
</comment>
<evidence type="ECO:0000313" key="6">
    <source>
        <dbReference type="EMBL" id="MDS0293052.1"/>
    </source>
</evidence>
<dbReference type="InterPro" id="IPR031803">
    <property type="entry name" value="BAT_GAF/HTH-assoc"/>
</dbReference>
<evidence type="ECO:0000256" key="1">
    <source>
        <dbReference type="ARBA" id="ARBA00023015"/>
    </source>
</evidence>
<evidence type="ECO:0000259" key="4">
    <source>
        <dbReference type="Pfam" id="PF04967"/>
    </source>
</evidence>
<dbReference type="Proteomes" id="UP001254813">
    <property type="component" value="Unassembled WGS sequence"/>
</dbReference>
<keyword evidence="7" id="KW-1185">Reference proteome</keyword>
<dbReference type="PANTHER" id="PTHR34236:SF1">
    <property type="entry name" value="DIMETHYL SULFOXIDE REDUCTASE TRANSCRIPTIONAL ACTIVATOR"/>
    <property type="match status" value="1"/>
</dbReference>
<reference evidence="6 7" key="1">
    <citation type="submission" date="2022-06" db="EMBL/GenBank/DDBJ databases">
        <title>Halogeometricum sp. a new haloarchaeum isolate from saline soil.</title>
        <authorList>
            <person name="Strakova D."/>
            <person name="Galisteo C."/>
            <person name="Sanchez-Porro C."/>
            <person name="Ventosa A."/>
        </authorList>
    </citation>
    <scope>NUCLEOTIDE SEQUENCE [LARGE SCALE GENOMIC DNA]</scope>
    <source>
        <strain evidence="7">S3BR25-2</strain>
    </source>
</reference>
<dbReference type="InterPro" id="IPR036388">
    <property type="entry name" value="WH-like_DNA-bd_sf"/>
</dbReference>
<evidence type="ECO:0000256" key="3">
    <source>
        <dbReference type="SAM" id="MobiDB-lite"/>
    </source>
</evidence>
<dbReference type="PANTHER" id="PTHR34236">
    <property type="entry name" value="DIMETHYL SULFOXIDE REDUCTASE TRANSCRIPTIONAL ACTIVATOR"/>
    <property type="match status" value="1"/>
</dbReference>
<dbReference type="RefSeq" id="WP_310926884.1">
    <property type="nucleotide sequence ID" value="NZ_JAMQOQ010000001.1"/>
</dbReference>
<feature type="domain" description="HTH bat-type" evidence="4">
    <location>
        <begin position="156"/>
        <end position="207"/>
    </location>
</feature>
<keyword evidence="1" id="KW-0805">Transcription regulation</keyword>